<gene>
    <name evidence="1" type="ORF">CFOL_v3_04805</name>
</gene>
<sequence>MVENFWRVKKSLSGKFQHYIKSLGFTGSYPNVNSKISVKDKLSQVVRSINWTYCRCHIFQGGFSDCYTIPQSSIKGTWSNKQKMDIYNQRTRKGSVSSCCRSPLHKLFRS</sequence>
<keyword evidence="2" id="KW-1185">Reference proteome</keyword>
<reference evidence="2" key="1">
    <citation type="submission" date="2016-04" db="EMBL/GenBank/DDBJ databases">
        <title>Cephalotus genome sequencing.</title>
        <authorList>
            <person name="Fukushima K."/>
            <person name="Hasebe M."/>
            <person name="Fang X."/>
        </authorList>
    </citation>
    <scope>NUCLEOTIDE SEQUENCE [LARGE SCALE GENOMIC DNA]</scope>
    <source>
        <strain evidence="2">cv. St1</strain>
    </source>
</reference>
<accession>A0A1Q3AZV1</accession>
<organism evidence="1 2">
    <name type="scientific">Cephalotus follicularis</name>
    <name type="common">Albany pitcher plant</name>
    <dbReference type="NCBI Taxonomy" id="3775"/>
    <lineage>
        <taxon>Eukaryota</taxon>
        <taxon>Viridiplantae</taxon>
        <taxon>Streptophyta</taxon>
        <taxon>Embryophyta</taxon>
        <taxon>Tracheophyta</taxon>
        <taxon>Spermatophyta</taxon>
        <taxon>Magnoliopsida</taxon>
        <taxon>eudicotyledons</taxon>
        <taxon>Gunneridae</taxon>
        <taxon>Pentapetalae</taxon>
        <taxon>rosids</taxon>
        <taxon>fabids</taxon>
        <taxon>Oxalidales</taxon>
        <taxon>Cephalotaceae</taxon>
        <taxon>Cephalotus</taxon>
    </lineage>
</organism>
<dbReference type="InParanoid" id="A0A1Q3AZV1"/>
<name>A0A1Q3AZV1_CEPFO</name>
<proteinExistence type="predicted"/>
<dbReference type="Proteomes" id="UP000187406">
    <property type="component" value="Unassembled WGS sequence"/>
</dbReference>
<dbReference type="AlphaFoldDB" id="A0A1Q3AZV1"/>
<comment type="caution">
    <text evidence="1">The sequence shown here is derived from an EMBL/GenBank/DDBJ whole genome shotgun (WGS) entry which is preliminary data.</text>
</comment>
<evidence type="ECO:0000313" key="2">
    <source>
        <dbReference type="Proteomes" id="UP000187406"/>
    </source>
</evidence>
<dbReference type="EMBL" id="BDDD01000191">
    <property type="protein sequence ID" value="GAV61277.1"/>
    <property type="molecule type" value="Genomic_DNA"/>
</dbReference>
<evidence type="ECO:0000313" key="1">
    <source>
        <dbReference type="EMBL" id="GAV61277.1"/>
    </source>
</evidence>
<protein>
    <submittedName>
        <fullName evidence="1">Uncharacterized protein</fullName>
    </submittedName>
</protein>